<dbReference type="PROSITE" id="PS51194">
    <property type="entry name" value="HELICASE_CTER"/>
    <property type="match status" value="1"/>
</dbReference>
<dbReference type="PROSITE" id="PS51192">
    <property type="entry name" value="HELICASE_ATP_BIND_1"/>
    <property type="match status" value="1"/>
</dbReference>
<feature type="domain" description="Helicase C-terminal" evidence="5">
    <location>
        <begin position="297"/>
        <end position="435"/>
    </location>
</feature>
<evidence type="ECO:0000259" key="5">
    <source>
        <dbReference type="PROSITE" id="PS51194"/>
    </source>
</evidence>
<keyword evidence="7" id="KW-1185">Reference proteome</keyword>
<evidence type="ECO:0000313" key="6">
    <source>
        <dbReference type="EMBL" id="MBM7642212.1"/>
    </source>
</evidence>
<comment type="caution">
    <text evidence="6">The sequence shown here is derived from an EMBL/GenBank/DDBJ whole genome shotgun (WGS) entry which is preliminary data.</text>
</comment>
<dbReference type="SUPFAM" id="SSF52540">
    <property type="entry name" value="P-loop containing nucleoside triphosphate hydrolases"/>
    <property type="match status" value="1"/>
</dbReference>
<dbReference type="PANTHER" id="PTHR30580:SF1">
    <property type="entry name" value="COMF OPERON PROTEIN 1"/>
    <property type="match status" value="1"/>
</dbReference>
<reference evidence="6 7" key="1">
    <citation type="submission" date="2021-01" db="EMBL/GenBank/DDBJ databases">
        <title>Genomic Encyclopedia of Type Strains, Phase IV (KMG-IV): sequencing the most valuable type-strain genomes for metagenomic binning, comparative biology and taxonomic classification.</title>
        <authorList>
            <person name="Goeker M."/>
        </authorList>
    </citation>
    <scope>NUCLEOTIDE SEQUENCE [LARGE SCALE GENOMIC DNA]</scope>
    <source>
        <strain evidence="6 7">DSM 27382</strain>
    </source>
</reference>
<keyword evidence="2" id="KW-0067">ATP-binding</keyword>
<dbReference type="SMART" id="SM00487">
    <property type="entry name" value="DEXDc"/>
    <property type="match status" value="1"/>
</dbReference>
<name>A0ABS2PQ94_9STRE</name>
<dbReference type="InterPro" id="IPR027417">
    <property type="entry name" value="P-loop_NTPase"/>
</dbReference>
<evidence type="ECO:0000256" key="3">
    <source>
        <dbReference type="ARBA" id="ARBA00023125"/>
    </source>
</evidence>
<evidence type="ECO:0000256" key="2">
    <source>
        <dbReference type="ARBA" id="ARBA00022840"/>
    </source>
</evidence>
<dbReference type="Gene3D" id="3.40.50.300">
    <property type="entry name" value="P-loop containing nucleotide triphosphate hydrolases"/>
    <property type="match status" value="2"/>
</dbReference>
<dbReference type="Pfam" id="PF00271">
    <property type="entry name" value="Helicase_C"/>
    <property type="match status" value="1"/>
</dbReference>
<organism evidence="6 7">
    <name type="scientific">Streptococcus loxodontisalivarius</name>
    <dbReference type="NCBI Taxonomy" id="1349415"/>
    <lineage>
        <taxon>Bacteria</taxon>
        <taxon>Bacillati</taxon>
        <taxon>Bacillota</taxon>
        <taxon>Bacilli</taxon>
        <taxon>Lactobacillales</taxon>
        <taxon>Streptococcaceae</taxon>
        <taxon>Streptococcus</taxon>
    </lineage>
</organism>
<evidence type="ECO:0000313" key="7">
    <source>
        <dbReference type="Proteomes" id="UP000697472"/>
    </source>
</evidence>
<dbReference type="InterPro" id="IPR014001">
    <property type="entry name" value="Helicase_ATP-bd"/>
</dbReference>
<sequence>MENFQDYYGRLLTSNQLSDDEKLHASQLPTILKAKKGNTCQRCASLIEKDWLLADGTSYCRNCILLGRIRSSEMLYNFPAQPFPKRDKSVLVWEGQLTPYQEEVSNGLVTGFREGKQLLVHAVTGAGKTEMTYQVIADCINRGGQVCLASPRIDVCKELYERLNRDFDCKIVLLHGESEDYQRAPLVIATTHQLLKFYHAFDLLLIDEVDAFPYVDNHMLYHAVDQAIKPNASRIYMTATSTKMLSKKVERKELELLHLARRFHANPLVIPKFMENQNFPKAFTKGKLDSFFKKQFDLQRKTRFPLLIFFPNIERGEAFTKLLQTCYPEEKIGFVSSVTENRAELVQQFRQEDLTILISTTILERGVTFPCVDVFVMEAQHRLYTSSSLVQIAGRVGRASQRPDGLVYFFHQGISRAMRRAVKEIKTMNQKGGFE</sequence>
<dbReference type="Pfam" id="PF00270">
    <property type="entry name" value="DEAD"/>
    <property type="match status" value="1"/>
</dbReference>
<dbReference type="EMBL" id="JAFBEH010000007">
    <property type="protein sequence ID" value="MBM7642212.1"/>
    <property type="molecule type" value="Genomic_DNA"/>
</dbReference>
<dbReference type="SMART" id="SM00490">
    <property type="entry name" value="HELICc"/>
    <property type="match status" value="1"/>
</dbReference>
<evidence type="ECO:0000259" key="4">
    <source>
        <dbReference type="PROSITE" id="PS51192"/>
    </source>
</evidence>
<protein>
    <submittedName>
        <fullName evidence="6">Competence protein ComFA</fullName>
    </submittedName>
</protein>
<feature type="domain" description="Helicase ATP-binding" evidence="4">
    <location>
        <begin position="109"/>
        <end position="259"/>
    </location>
</feature>
<dbReference type="PANTHER" id="PTHR30580">
    <property type="entry name" value="PRIMOSOMAL PROTEIN N"/>
    <property type="match status" value="1"/>
</dbReference>
<gene>
    <name evidence="6" type="ORF">JOC28_000506</name>
</gene>
<dbReference type="Proteomes" id="UP000697472">
    <property type="component" value="Unassembled WGS sequence"/>
</dbReference>
<dbReference type="CDD" id="cd17925">
    <property type="entry name" value="DEXDc_ComFA"/>
    <property type="match status" value="1"/>
</dbReference>
<accession>A0ABS2PQ94</accession>
<evidence type="ECO:0000256" key="1">
    <source>
        <dbReference type="ARBA" id="ARBA00022741"/>
    </source>
</evidence>
<dbReference type="RefSeq" id="WP_205009066.1">
    <property type="nucleotide sequence ID" value="NZ_JAFBEH010000007.1"/>
</dbReference>
<dbReference type="InterPro" id="IPR011545">
    <property type="entry name" value="DEAD/DEAH_box_helicase_dom"/>
</dbReference>
<keyword evidence="1" id="KW-0547">Nucleotide-binding</keyword>
<proteinExistence type="predicted"/>
<dbReference type="InterPro" id="IPR001650">
    <property type="entry name" value="Helicase_C-like"/>
</dbReference>
<keyword evidence="3" id="KW-0238">DNA-binding</keyword>